<keyword evidence="8" id="KW-0472">Membrane</keyword>
<dbReference type="Proteomes" id="UP001178508">
    <property type="component" value="Chromosome 21"/>
</dbReference>
<protein>
    <recommendedName>
        <fullName evidence="11">Carbohydrate sulfotransferase</fullName>
        <ecNumber evidence="11">2.8.2.-</ecNumber>
    </recommendedName>
</protein>
<evidence type="ECO:0000256" key="10">
    <source>
        <dbReference type="ARBA" id="ARBA00023277"/>
    </source>
</evidence>
<dbReference type="EMBL" id="OY660884">
    <property type="protein sequence ID" value="CAJ1083653.1"/>
    <property type="molecule type" value="Genomic_DNA"/>
</dbReference>
<dbReference type="InterPro" id="IPR018011">
    <property type="entry name" value="Carb_sulfotrans_8-10"/>
</dbReference>
<feature type="chain" id="PRO_5043415624" description="Carbohydrate sulfotransferase" evidence="12">
    <location>
        <begin position="23"/>
        <end position="420"/>
    </location>
</feature>
<dbReference type="GO" id="GO:0030166">
    <property type="term" value="P:proteoglycan biosynthetic process"/>
    <property type="evidence" value="ECO:0007669"/>
    <property type="project" value="TreeGrafter"/>
</dbReference>
<sequence length="420" mass="49141">MMKPSCPPSSLLWLFLLLVVGSLPLLFYLEDFSNPVHLLAPAGWKKRPTIEKVDVFDSEPADNKTLEITDSSNELQQQGFIGDFRPHKDKNLKIASITSKPSGQREKLQLQEDLVDSDPAVNKLMNRPWPSDSPAGWKKKLQQQARIQNSRHRLLDDVCSEYYSHLWEKLPSRQHVTQIFVEDRSKLLYCEVPKAGCSNWKRVLMVLAGKASSVLNISHDTVHKAPHLRRLRYYKPEDFLEKLSNYTKILFVRDPFERLVSAFRDKFENSEKHYHFKYGRAIISRYRANASEESLTTGDGVTFREFVQYLLDPRRRPVGLDVHWRPVSLLCHPCLIHYDFIGKFENMNGEANFLLQSIGAPPNVWYPDYKDRNPQDKRTSSAIMKKYFSQLNATERQRVYDFYRMDHLMFNYSKPLPHLY</sequence>
<dbReference type="PANTHER" id="PTHR12137">
    <property type="entry name" value="CARBOHYDRATE SULFOTRANSFERASE"/>
    <property type="match status" value="1"/>
</dbReference>
<keyword evidence="6" id="KW-1133">Transmembrane helix</keyword>
<name>A0AAV1HD11_XYRNO</name>
<keyword evidence="10 11" id="KW-0119">Carbohydrate metabolism</keyword>
<gene>
    <name evidence="13" type="ORF">XNOV1_A023173</name>
</gene>
<evidence type="ECO:0000313" key="14">
    <source>
        <dbReference type="Proteomes" id="UP001178508"/>
    </source>
</evidence>
<evidence type="ECO:0000256" key="11">
    <source>
        <dbReference type="RuleBase" id="RU364020"/>
    </source>
</evidence>
<evidence type="ECO:0000256" key="8">
    <source>
        <dbReference type="ARBA" id="ARBA00023136"/>
    </source>
</evidence>
<keyword evidence="4" id="KW-0812">Transmembrane</keyword>
<keyword evidence="5 11" id="KW-0735">Signal-anchor</keyword>
<comment type="similarity">
    <text evidence="2 11">Belongs to the sulfotransferase 2 family.</text>
</comment>
<evidence type="ECO:0000256" key="9">
    <source>
        <dbReference type="ARBA" id="ARBA00023180"/>
    </source>
</evidence>
<evidence type="ECO:0000256" key="7">
    <source>
        <dbReference type="ARBA" id="ARBA00023034"/>
    </source>
</evidence>
<dbReference type="Pfam" id="PF03567">
    <property type="entry name" value="Sulfotransfer_2"/>
    <property type="match status" value="1"/>
</dbReference>
<evidence type="ECO:0000256" key="5">
    <source>
        <dbReference type="ARBA" id="ARBA00022968"/>
    </source>
</evidence>
<keyword evidence="9 11" id="KW-0325">Glycoprotein</keyword>
<dbReference type="GO" id="GO:0000139">
    <property type="term" value="C:Golgi membrane"/>
    <property type="evidence" value="ECO:0007669"/>
    <property type="project" value="UniProtKB-SubCell"/>
</dbReference>
<evidence type="ECO:0000256" key="6">
    <source>
        <dbReference type="ARBA" id="ARBA00022989"/>
    </source>
</evidence>
<dbReference type="EC" id="2.8.2.-" evidence="11"/>
<dbReference type="AlphaFoldDB" id="A0AAV1HD11"/>
<evidence type="ECO:0000256" key="2">
    <source>
        <dbReference type="ARBA" id="ARBA00006339"/>
    </source>
</evidence>
<dbReference type="InterPro" id="IPR005331">
    <property type="entry name" value="Sulfotransferase"/>
</dbReference>
<organism evidence="13 14">
    <name type="scientific">Xyrichtys novacula</name>
    <name type="common">Pearly razorfish</name>
    <name type="synonym">Hemipteronotus novacula</name>
    <dbReference type="NCBI Taxonomy" id="13765"/>
    <lineage>
        <taxon>Eukaryota</taxon>
        <taxon>Metazoa</taxon>
        <taxon>Chordata</taxon>
        <taxon>Craniata</taxon>
        <taxon>Vertebrata</taxon>
        <taxon>Euteleostomi</taxon>
        <taxon>Actinopterygii</taxon>
        <taxon>Neopterygii</taxon>
        <taxon>Teleostei</taxon>
        <taxon>Neoteleostei</taxon>
        <taxon>Acanthomorphata</taxon>
        <taxon>Eupercaria</taxon>
        <taxon>Labriformes</taxon>
        <taxon>Labridae</taxon>
        <taxon>Xyrichtys</taxon>
    </lineage>
</organism>
<dbReference type="GO" id="GO:0016051">
    <property type="term" value="P:carbohydrate biosynthetic process"/>
    <property type="evidence" value="ECO:0007669"/>
    <property type="project" value="InterPro"/>
</dbReference>
<keyword evidence="12" id="KW-0732">Signal</keyword>
<keyword evidence="7 11" id="KW-0333">Golgi apparatus</keyword>
<evidence type="ECO:0000256" key="3">
    <source>
        <dbReference type="ARBA" id="ARBA00022679"/>
    </source>
</evidence>
<reference evidence="13" key="1">
    <citation type="submission" date="2023-08" db="EMBL/GenBank/DDBJ databases">
        <authorList>
            <person name="Alioto T."/>
            <person name="Alioto T."/>
            <person name="Gomez Garrido J."/>
        </authorList>
    </citation>
    <scope>NUCLEOTIDE SEQUENCE</scope>
</reference>
<dbReference type="GO" id="GO:0008146">
    <property type="term" value="F:sulfotransferase activity"/>
    <property type="evidence" value="ECO:0007669"/>
    <property type="project" value="InterPro"/>
</dbReference>
<evidence type="ECO:0000256" key="4">
    <source>
        <dbReference type="ARBA" id="ARBA00022692"/>
    </source>
</evidence>
<feature type="signal peptide" evidence="12">
    <location>
        <begin position="1"/>
        <end position="22"/>
    </location>
</feature>
<keyword evidence="3 11" id="KW-0808">Transferase</keyword>
<evidence type="ECO:0000313" key="13">
    <source>
        <dbReference type="EMBL" id="CAJ1083653.1"/>
    </source>
</evidence>
<evidence type="ECO:0000256" key="1">
    <source>
        <dbReference type="ARBA" id="ARBA00004323"/>
    </source>
</evidence>
<keyword evidence="14" id="KW-1185">Reference proteome</keyword>
<evidence type="ECO:0000256" key="12">
    <source>
        <dbReference type="SAM" id="SignalP"/>
    </source>
</evidence>
<accession>A0AAV1HD11</accession>
<dbReference type="PANTHER" id="PTHR12137:SF7">
    <property type="entry name" value="CARBOHYDRATE SULFOTRANSFERASE 8"/>
    <property type="match status" value="1"/>
</dbReference>
<comment type="subcellular location">
    <subcellularLocation>
        <location evidence="1 11">Golgi apparatus membrane</location>
        <topology evidence="1 11">Single-pass type II membrane protein</topology>
    </subcellularLocation>
</comment>
<proteinExistence type="inferred from homology"/>